<keyword evidence="9" id="KW-0482">Metalloprotease</keyword>
<dbReference type="PROSITE" id="PS52035">
    <property type="entry name" value="PEPTIDASE_M14"/>
    <property type="match status" value="1"/>
</dbReference>
<keyword evidence="6" id="KW-0732">Signal</keyword>
<sequence>MTSRQIINLNCHWLSVFIFITAILSITCNPLSEIQLPKEIVFNDNKTNILSDVGSYENATLFYRDNDLSKQLDKSNDNQTNNIHRYEEEKSWLSYWNSRKQEYTLSMILETVFDAFTGGLSNIVSNVLGNDSKNSRVVANRVNYKGHQLLRVYSVANEQRDELQEMRESDSNEIKFWTESYDNKSIDIIAAPDVINDVKDYLRDRNMEFEILLTDLQKVIANQNPKMSKEQRDDLMTNQGHSMTWKRYHRLGDIMKYLDYLASTYPSLVKLETIGRSYEGQPLKVVKISSGKKKSGATKPTVWIDAGIHAREWISIAVATYILSQLVEKNTSYTKLLDKTDWMIMPVANPDGYEFTHTGDRLWRKTRSNHEDNTEARYTPSGFFHLVAHYTKWFWERCEGVDPNRNFDYYWGEDKIRSDSVSADPCHETYEGPRAFSEPETKAMADYIMSHREDIKLYLTLHSYNQMWLVPWGHTHKKPSDYAELVNVANKAARAIEKVYGTTYRVGCSSDLLYPTTGASDDWAKGVAGIKYSYTLELRDRGTYGFLLPASQIIPTARETWAGVRAIARLVANAS</sequence>
<dbReference type="AlphaFoldDB" id="A0AA39EXF9"/>
<evidence type="ECO:0000256" key="11">
    <source>
        <dbReference type="PROSITE-ProRule" id="PRU01379"/>
    </source>
</evidence>
<dbReference type="SMART" id="SM00631">
    <property type="entry name" value="Zn_pept"/>
    <property type="match status" value="1"/>
</dbReference>
<dbReference type="SUPFAM" id="SSF53187">
    <property type="entry name" value="Zn-dependent exopeptidases"/>
    <property type="match status" value="1"/>
</dbReference>
<dbReference type="SUPFAM" id="SSF54897">
    <property type="entry name" value="Protease propeptides/inhibitors"/>
    <property type="match status" value="1"/>
</dbReference>
<comment type="similarity">
    <text evidence="2 11">Belongs to the peptidase M14 family.</text>
</comment>
<keyword evidence="12" id="KW-0472">Membrane</keyword>
<keyword evidence="5" id="KW-0479">Metal-binding</keyword>
<dbReference type="InterPro" id="IPR036990">
    <property type="entry name" value="M14A-like_propep"/>
</dbReference>
<comment type="caution">
    <text evidence="14">The sequence shown here is derived from an EMBL/GenBank/DDBJ whole genome shotgun (WGS) entry which is preliminary data.</text>
</comment>
<dbReference type="PRINTS" id="PR00765">
    <property type="entry name" value="CRBOXYPTASEA"/>
</dbReference>
<dbReference type="PANTHER" id="PTHR11705:SF91">
    <property type="entry name" value="FI01817P-RELATED"/>
    <property type="match status" value="1"/>
</dbReference>
<dbReference type="PROSITE" id="PS00133">
    <property type="entry name" value="CARBOXYPEPT_ZN_2"/>
    <property type="match status" value="1"/>
</dbReference>
<evidence type="ECO:0000256" key="4">
    <source>
        <dbReference type="ARBA" id="ARBA00022670"/>
    </source>
</evidence>
<dbReference type="GO" id="GO:0005615">
    <property type="term" value="C:extracellular space"/>
    <property type="evidence" value="ECO:0007669"/>
    <property type="project" value="TreeGrafter"/>
</dbReference>
<feature type="domain" description="Peptidase M14" evidence="13">
    <location>
        <begin position="247"/>
        <end position="571"/>
    </location>
</feature>
<evidence type="ECO:0000256" key="1">
    <source>
        <dbReference type="ARBA" id="ARBA00001947"/>
    </source>
</evidence>
<feature type="active site" description="Proton donor/acceptor" evidence="11">
    <location>
        <position position="537"/>
    </location>
</feature>
<dbReference type="Gene3D" id="3.30.70.340">
    <property type="entry name" value="Metallocarboxypeptidase-like"/>
    <property type="match status" value="1"/>
</dbReference>
<keyword evidence="12" id="KW-1133">Transmembrane helix</keyword>
<evidence type="ECO:0000256" key="5">
    <source>
        <dbReference type="ARBA" id="ARBA00022723"/>
    </source>
</evidence>
<evidence type="ECO:0000313" key="14">
    <source>
        <dbReference type="EMBL" id="KAK0159242.1"/>
    </source>
</evidence>
<organism evidence="14 15">
    <name type="scientific">Microctonus aethiopoides</name>
    <dbReference type="NCBI Taxonomy" id="144406"/>
    <lineage>
        <taxon>Eukaryota</taxon>
        <taxon>Metazoa</taxon>
        <taxon>Ecdysozoa</taxon>
        <taxon>Arthropoda</taxon>
        <taxon>Hexapoda</taxon>
        <taxon>Insecta</taxon>
        <taxon>Pterygota</taxon>
        <taxon>Neoptera</taxon>
        <taxon>Endopterygota</taxon>
        <taxon>Hymenoptera</taxon>
        <taxon>Apocrita</taxon>
        <taxon>Ichneumonoidea</taxon>
        <taxon>Braconidae</taxon>
        <taxon>Euphorinae</taxon>
        <taxon>Microctonus</taxon>
    </lineage>
</organism>
<keyword evidence="10" id="KW-1015">Disulfide bond</keyword>
<evidence type="ECO:0000256" key="10">
    <source>
        <dbReference type="ARBA" id="ARBA00023157"/>
    </source>
</evidence>
<dbReference type="Pfam" id="PF02244">
    <property type="entry name" value="Propep_M14"/>
    <property type="match status" value="1"/>
</dbReference>
<keyword evidence="8" id="KW-0862">Zinc</keyword>
<dbReference type="Proteomes" id="UP001168990">
    <property type="component" value="Unassembled WGS sequence"/>
</dbReference>
<dbReference type="EMBL" id="JAQQBS010001424">
    <property type="protein sequence ID" value="KAK0159242.1"/>
    <property type="molecule type" value="Genomic_DNA"/>
</dbReference>
<reference evidence="14" key="1">
    <citation type="journal article" date="2023" name="bioRxiv">
        <title>Scaffold-level genome assemblies of two parasitoid biocontrol wasps reveal the parthenogenesis mechanism and an associated novel virus.</title>
        <authorList>
            <person name="Inwood S."/>
            <person name="Skelly J."/>
            <person name="Guhlin J."/>
            <person name="Harrop T."/>
            <person name="Goldson S."/>
            <person name="Dearden P."/>
        </authorList>
    </citation>
    <scope>NUCLEOTIDE SEQUENCE</scope>
    <source>
        <strain evidence="14">Irish</strain>
        <tissue evidence="14">Whole body</tissue>
    </source>
</reference>
<dbReference type="Gene3D" id="3.40.630.10">
    <property type="entry name" value="Zn peptidases"/>
    <property type="match status" value="1"/>
</dbReference>
<dbReference type="InterPro" id="IPR000834">
    <property type="entry name" value="Peptidase_M14"/>
</dbReference>
<evidence type="ECO:0000256" key="8">
    <source>
        <dbReference type="ARBA" id="ARBA00022833"/>
    </source>
</evidence>
<reference evidence="14" key="2">
    <citation type="submission" date="2023-03" db="EMBL/GenBank/DDBJ databases">
        <authorList>
            <person name="Inwood S.N."/>
            <person name="Skelly J.G."/>
            <person name="Guhlin J."/>
            <person name="Harrop T.W.R."/>
            <person name="Goldson S.G."/>
            <person name="Dearden P.K."/>
        </authorList>
    </citation>
    <scope>NUCLEOTIDE SEQUENCE</scope>
    <source>
        <strain evidence="14">Irish</strain>
        <tissue evidence="14">Whole body</tissue>
    </source>
</reference>
<dbReference type="InterPro" id="IPR057246">
    <property type="entry name" value="CARBOXYPEPT_ZN_1"/>
</dbReference>
<keyword evidence="3" id="KW-0121">Carboxypeptidase</keyword>
<keyword evidence="7" id="KW-0378">Hydrolase</keyword>
<evidence type="ECO:0000313" key="15">
    <source>
        <dbReference type="Proteomes" id="UP001168990"/>
    </source>
</evidence>
<protein>
    <recommendedName>
        <fullName evidence="13">Peptidase M14 domain-containing protein</fullName>
    </recommendedName>
</protein>
<name>A0AA39EXF9_9HYME</name>
<keyword evidence="15" id="KW-1185">Reference proteome</keyword>
<dbReference type="Pfam" id="PF00246">
    <property type="entry name" value="Peptidase_M14"/>
    <property type="match status" value="1"/>
</dbReference>
<dbReference type="GO" id="GO:0004181">
    <property type="term" value="F:metallocarboxypeptidase activity"/>
    <property type="evidence" value="ECO:0007669"/>
    <property type="project" value="InterPro"/>
</dbReference>
<dbReference type="InterPro" id="IPR003146">
    <property type="entry name" value="M14A_act_pep"/>
</dbReference>
<dbReference type="GO" id="GO:0008270">
    <property type="term" value="F:zinc ion binding"/>
    <property type="evidence" value="ECO:0007669"/>
    <property type="project" value="InterPro"/>
</dbReference>
<evidence type="ECO:0000256" key="3">
    <source>
        <dbReference type="ARBA" id="ARBA00022645"/>
    </source>
</evidence>
<evidence type="ECO:0000259" key="13">
    <source>
        <dbReference type="PROSITE" id="PS52035"/>
    </source>
</evidence>
<dbReference type="GO" id="GO:0006508">
    <property type="term" value="P:proteolysis"/>
    <property type="evidence" value="ECO:0007669"/>
    <property type="project" value="UniProtKB-KW"/>
</dbReference>
<feature type="transmembrane region" description="Helical" evidence="12">
    <location>
        <begin position="7"/>
        <end position="26"/>
    </location>
</feature>
<proteinExistence type="inferred from homology"/>
<keyword evidence="4" id="KW-0645">Protease</keyword>
<evidence type="ECO:0000256" key="6">
    <source>
        <dbReference type="ARBA" id="ARBA00022729"/>
    </source>
</evidence>
<dbReference type="InterPro" id="IPR057247">
    <property type="entry name" value="CARBOXYPEPT_ZN_2"/>
</dbReference>
<dbReference type="PROSITE" id="PS00132">
    <property type="entry name" value="CARBOXYPEPT_ZN_1"/>
    <property type="match status" value="1"/>
</dbReference>
<dbReference type="CDD" id="cd03860">
    <property type="entry name" value="M14_CP_A-B_like"/>
    <property type="match status" value="1"/>
</dbReference>
<dbReference type="PANTHER" id="PTHR11705">
    <property type="entry name" value="PROTEASE FAMILY M14 CARBOXYPEPTIDASE A,B"/>
    <property type="match status" value="1"/>
</dbReference>
<dbReference type="FunFam" id="3.40.630.10:FF:000056">
    <property type="entry name" value="Zinc carboxypeptidase"/>
    <property type="match status" value="1"/>
</dbReference>
<gene>
    <name evidence="14" type="ORF">PV328_010146</name>
</gene>
<evidence type="ECO:0000256" key="9">
    <source>
        <dbReference type="ARBA" id="ARBA00023049"/>
    </source>
</evidence>
<evidence type="ECO:0000256" key="2">
    <source>
        <dbReference type="ARBA" id="ARBA00005988"/>
    </source>
</evidence>
<evidence type="ECO:0000256" key="12">
    <source>
        <dbReference type="SAM" id="Phobius"/>
    </source>
</evidence>
<keyword evidence="12" id="KW-0812">Transmembrane</keyword>
<comment type="cofactor">
    <cofactor evidence="1">
        <name>Zn(2+)</name>
        <dbReference type="ChEBI" id="CHEBI:29105"/>
    </cofactor>
</comment>
<accession>A0AA39EXF9</accession>
<evidence type="ECO:0000256" key="7">
    <source>
        <dbReference type="ARBA" id="ARBA00022801"/>
    </source>
</evidence>